<dbReference type="SUPFAM" id="SSF53448">
    <property type="entry name" value="Nucleotide-diphospho-sugar transferases"/>
    <property type="match status" value="1"/>
</dbReference>
<evidence type="ECO:0000256" key="7">
    <source>
        <dbReference type="ARBA" id="ARBA00022723"/>
    </source>
</evidence>
<organism evidence="13 14">
    <name type="scientific">Candidatus Roizmanbacteria bacterium CG10_big_fil_rev_8_21_14_0_10_36_26</name>
    <dbReference type="NCBI Taxonomy" id="1974851"/>
    <lineage>
        <taxon>Bacteria</taxon>
        <taxon>Candidatus Roizmaniibacteriota</taxon>
    </lineage>
</organism>
<dbReference type="Gene3D" id="3.90.550.10">
    <property type="entry name" value="Spore Coat Polysaccharide Biosynthesis Protein SpsA, Chain A"/>
    <property type="match status" value="1"/>
</dbReference>
<dbReference type="PANTHER" id="PTHR32125:SF4">
    <property type="entry name" value="2-C-METHYL-D-ERYTHRITOL 4-PHOSPHATE CYTIDYLYLTRANSFERASE, CHLOROPLASTIC"/>
    <property type="match status" value="1"/>
</dbReference>
<dbReference type="AlphaFoldDB" id="A0A2M8KLI0"/>
<evidence type="ECO:0000256" key="11">
    <source>
        <dbReference type="RuleBase" id="RU004395"/>
    </source>
</evidence>
<comment type="pathway">
    <text evidence="3">Isoprenoid biosynthesis; isopentenyl diphosphate biosynthesis via DXP pathway; isopentenyl diphosphate from 1-deoxy-D-xylulose 5-phosphate: step 4/6.</text>
</comment>
<dbReference type="InterPro" id="IPR003526">
    <property type="entry name" value="MECDP_synthase"/>
</dbReference>
<evidence type="ECO:0000256" key="4">
    <source>
        <dbReference type="ARBA" id="ARBA00012579"/>
    </source>
</evidence>
<accession>A0A2M8KLI0</accession>
<dbReference type="GO" id="GO:0008685">
    <property type="term" value="F:2-C-methyl-D-erythritol 2,4-cyclodiphosphate synthase activity"/>
    <property type="evidence" value="ECO:0007669"/>
    <property type="project" value="UniProtKB-EC"/>
</dbReference>
<keyword evidence="6" id="KW-0548">Nucleotidyltransferase</keyword>
<dbReference type="PANTHER" id="PTHR32125">
    <property type="entry name" value="2-C-METHYL-D-ERYTHRITOL 4-PHOSPHATE CYTIDYLYLTRANSFERASE, CHLOROPLASTIC"/>
    <property type="match status" value="1"/>
</dbReference>
<evidence type="ECO:0000256" key="1">
    <source>
        <dbReference type="ARBA" id="ARBA00000200"/>
    </source>
</evidence>
<dbReference type="InterPro" id="IPR050088">
    <property type="entry name" value="IspD/TarI_cytidylyltransf_bact"/>
</dbReference>
<dbReference type="GO" id="GO:0016114">
    <property type="term" value="P:terpenoid biosynthetic process"/>
    <property type="evidence" value="ECO:0007669"/>
    <property type="project" value="InterPro"/>
</dbReference>
<protein>
    <recommendedName>
        <fullName evidence="4 11">2-C-methyl-D-erythritol 2,4-cyclodiphosphate synthase</fullName>
        <ecNumber evidence="4 11">4.6.1.12</ecNumber>
    </recommendedName>
</protein>
<evidence type="ECO:0000259" key="12">
    <source>
        <dbReference type="Pfam" id="PF02542"/>
    </source>
</evidence>
<dbReference type="InterPro" id="IPR029044">
    <property type="entry name" value="Nucleotide-diphossugar_trans"/>
</dbReference>
<keyword evidence="10" id="KW-0511">Multifunctional enzyme</keyword>
<evidence type="ECO:0000256" key="2">
    <source>
        <dbReference type="ARBA" id="ARBA00001968"/>
    </source>
</evidence>
<feature type="domain" description="2-C-methyl-D-erythritol 2,4-cyclodiphosphate synthase" evidence="12">
    <location>
        <begin position="229"/>
        <end position="384"/>
    </location>
</feature>
<dbReference type="CDD" id="cd02516">
    <property type="entry name" value="CDP-ME_synthetase"/>
    <property type="match status" value="1"/>
</dbReference>
<comment type="caution">
    <text evidence="13">The sequence shown here is derived from an EMBL/GenBank/DDBJ whole genome shotgun (WGS) entry which is preliminary data.</text>
</comment>
<name>A0A2M8KLI0_9BACT</name>
<dbReference type="Pfam" id="PF01128">
    <property type="entry name" value="IspD"/>
    <property type="match status" value="1"/>
</dbReference>
<dbReference type="Proteomes" id="UP000231434">
    <property type="component" value="Unassembled WGS sequence"/>
</dbReference>
<dbReference type="Gene3D" id="3.30.1330.50">
    <property type="entry name" value="2-C-methyl-D-erythritol 2,4-cyclodiphosphate synthase"/>
    <property type="match status" value="1"/>
</dbReference>
<dbReference type="InterPro" id="IPR036571">
    <property type="entry name" value="MECDP_synthase_sf"/>
</dbReference>
<reference evidence="14" key="1">
    <citation type="submission" date="2017-09" db="EMBL/GenBank/DDBJ databases">
        <title>Depth-based differentiation of microbial function through sediment-hosted aquifers and enrichment of novel symbionts in the deep terrestrial subsurface.</title>
        <authorList>
            <person name="Probst A.J."/>
            <person name="Ladd B."/>
            <person name="Jarett J.K."/>
            <person name="Geller-Mcgrath D.E."/>
            <person name="Sieber C.M.K."/>
            <person name="Emerson J.B."/>
            <person name="Anantharaman K."/>
            <person name="Thomas B.C."/>
            <person name="Malmstrom R."/>
            <person name="Stieglmeier M."/>
            <person name="Klingl A."/>
            <person name="Woyke T."/>
            <person name="Ryan C.M."/>
            <person name="Banfield J.F."/>
        </authorList>
    </citation>
    <scope>NUCLEOTIDE SEQUENCE [LARGE SCALE GENOMIC DNA]</scope>
</reference>
<gene>
    <name evidence="13" type="ORF">COU86_02640</name>
</gene>
<sequence length="387" mass="43255">MKNTFSAIITAGGKGTRFNGDKMLALLNGKPLILHTLEKFHQSNYINEIILLVKKEDIQKYQKIINKKYYKVKIIPAYSERIVSVYYGAKIAKGKYVITHDGNRPLTPIYLINKVIEETIKHGAVMTAVPPTATVKYCHKDFVKKSLVRNKTWIAQTPQGFERKLILTAFKKAIDDKNFIPTDDSEFITKLGKKVKIICGDEINIKVTFPQDLIIAEQLLTFKKINMVKIGLGQDSHSFENETTKPLVLGGVKLADNGGLRANSDGDVILHSLCNALSSAIGEDSLGTWADKMYLEKGIKDSKKYVGYIFQKVKKLDFIVENISVSVEAKKPRLSLDDIYKIKKRITQLLEVKITQIGITFTSGEGLTAFGKGEGIQVLSIVSLVKK</sequence>
<evidence type="ECO:0000256" key="3">
    <source>
        <dbReference type="ARBA" id="ARBA00004709"/>
    </source>
</evidence>
<keyword evidence="7" id="KW-0479">Metal-binding</keyword>
<evidence type="ECO:0000256" key="9">
    <source>
        <dbReference type="ARBA" id="ARBA00023239"/>
    </source>
</evidence>
<dbReference type="InterPro" id="IPR034683">
    <property type="entry name" value="IspD/TarI"/>
</dbReference>
<evidence type="ECO:0000256" key="8">
    <source>
        <dbReference type="ARBA" id="ARBA00023229"/>
    </source>
</evidence>
<comment type="cofactor">
    <cofactor evidence="2">
        <name>a divalent metal cation</name>
        <dbReference type="ChEBI" id="CHEBI:60240"/>
    </cofactor>
</comment>
<dbReference type="EC" id="4.6.1.12" evidence="4 11"/>
<dbReference type="PROSITE" id="PS01350">
    <property type="entry name" value="ISPF"/>
    <property type="match status" value="1"/>
</dbReference>
<dbReference type="InterPro" id="IPR020555">
    <property type="entry name" value="MECDP_synthase_CS"/>
</dbReference>
<evidence type="ECO:0000256" key="5">
    <source>
        <dbReference type="ARBA" id="ARBA00022679"/>
    </source>
</evidence>
<keyword evidence="5" id="KW-0808">Transferase</keyword>
<dbReference type="GO" id="GO:0046872">
    <property type="term" value="F:metal ion binding"/>
    <property type="evidence" value="ECO:0007669"/>
    <property type="project" value="UniProtKB-KW"/>
</dbReference>
<dbReference type="GO" id="GO:0019288">
    <property type="term" value="P:isopentenyl diphosphate biosynthetic process, methylerythritol 4-phosphate pathway"/>
    <property type="evidence" value="ECO:0007669"/>
    <property type="project" value="UniProtKB-UniPathway"/>
</dbReference>
<dbReference type="UniPathway" id="UPA00056">
    <property type="reaction ID" value="UER00095"/>
</dbReference>
<comment type="similarity">
    <text evidence="11">Belongs to the IspF family.</text>
</comment>
<evidence type="ECO:0000313" key="14">
    <source>
        <dbReference type="Proteomes" id="UP000231434"/>
    </source>
</evidence>
<dbReference type="NCBIfam" id="TIGR00151">
    <property type="entry name" value="ispF"/>
    <property type="match status" value="1"/>
</dbReference>
<evidence type="ECO:0000256" key="10">
    <source>
        <dbReference type="ARBA" id="ARBA00023268"/>
    </source>
</evidence>
<comment type="catalytic activity">
    <reaction evidence="1 11">
        <text>4-CDP-2-C-methyl-D-erythritol 2-phosphate = 2-C-methyl-D-erythritol 2,4-cyclic diphosphate + CMP</text>
        <dbReference type="Rhea" id="RHEA:23864"/>
        <dbReference type="ChEBI" id="CHEBI:57919"/>
        <dbReference type="ChEBI" id="CHEBI:58483"/>
        <dbReference type="ChEBI" id="CHEBI:60377"/>
        <dbReference type="EC" id="4.6.1.12"/>
    </reaction>
</comment>
<proteinExistence type="inferred from homology"/>
<evidence type="ECO:0000313" key="13">
    <source>
        <dbReference type="EMBL" id="PJE60772.1"/>
    </source>
</evidence>
<dbReference type="GO" id="GO:0050518">
    <property type="term" value="F:2-C-methyl-D-erythritol 4-phosphate cytidylyltransferase activity"/>
    <property type="evidence" value="ECO:0007669"/>
    <property type="project" value="TreeGrafter"/>
</dbReference>
<keyword evidence="9 11" id="KW-0456">Lyase</keyword>
<dbReference type="EMBL" id="PFEB01000031">
    <property type="protein sequence ID" value="PJE60772.1"/>
    <property type="molecule type" value="Genomic_DNA"/>
</dbReference>
<dbReference type="SUPFAM" id="SSF69765">
    <property type="entry name" value="IpsF-like"/>
    <property type="match status" value="1"/>
</dbReference>
<keyword evidence="8 11" id="KW-0414">Isoprene biosynthesis</keyword>
<dbReference type="CDD" id="cd00554">
    <property type="entry name" value="MECDP_synthase"/>
    <property type="match status" value="1"/>
</dbReference>
<dbReference type="Pfam" id="PF02542">
    <property type="entry name" value="YgbB"/>
    <property type="match status" value="1"/>
</dbReference>
<evidence type="ECO:0000256" key="6">
    <source>
        <dbReference type="ARBA" id="ARBA00022695"/>
    </source>
</evidence>